<proteinExistence type="predicted"/>
<dbReference type="InterPro" id="IPR015655">
    <property type="entry name" value="PP2C"/>
</dbReference>
<keyword evidence="3" id="KW-1185">Reference proteome</keyword>
<dbReference type="SMART" id="SM00332">
    <property type="entry name" value="PP2Cc"/>
    <property type="match status" value="1"/>
</dbReference>
<dbReference type="AlphaFoldDB" id="A0A7X0LKK8"/>
<dbReference type="Gene3D" id="3.60.40.10">
    <property type="entry name" value="PPM-type phosphatase domain"/>
    <property type="match status" value="1"/>
</dbReference>
<dbReference type="PROSITE" id="PS51746">
    <property type="entry name" value="PPM_2"/>
    <property type="match status" value="1"/>
</dbReference>
<dbReference type="GO" id="GO:0004722">
    <property type="term" value="F:protein serine/threonine phosphatase activity"/>
    <property type="evidence" value="ECO:0007669"/>
    <property type="project" value="InterPro"/>
</dbReference>
<name>A0A7X0LKK8_9BACT</name>
<dbReference type="PANTHER" id="PTHR13832:SF827">
    <property type="entry name" value="PROTEIN PHOSPHATASE 1L"/>
    <property type="match status" value="1"/>
</dbReference>
<dbReference type="InterPro" id="IPR001932">
    <property type="entry name" value="PPM-type_phosphatase-like_dom"/>
</dbReference>
<gene>
    <name evidence="2" type="ORF">HNQ40_000869</name>
</gene>
<dbReference type="PANTHER" id="PTHR13832">
    <property type="entry name" value="PROTEIN PHOSPHATASE 2C"/>
    <property type="match status" value="1"/>
</dbReference>
<comment type="caution">
    <text evidence="2">The sequence shown here is derived from an EMBL/GenBank/DDBJ whole genome shotgun (WGS) entry which is preliminary data.</text>
</comment>
<dbReference type="SMART" id="SM00331">
    <property type="entry name" value="PP2C_SIG"/>
    <property type="match status" value="1"/>
</dbReference>
<dbReference type="InterPro" id="IPR036457">
    <property type="entry name" value="PPM-type-like_dom_sf"/>
</dbReference>
<dbReference type="Proteomes" id="UP000541810">
    <property type="component" value="Unassembled WGS sequence"/>
</dbReference>
<reference evidence="2 3" key="1">
    <citation type="submission" date="2020-08" db="EMBL/GenBank/DDBJ databases">
        <title>Genomic Encyclopedia of Type Strains, Phase IV (KMG-IV): sequencing the most valuable type-strain genomes for metagenomic binning, comparative biology and taxonomic classification.</title>
        <authorList>
            <person name="Goeker M."/>
        </authorList>
    </citation>
    <scope>NUCLEOTIDE SEQUENCE [LARGE SCALE GENOMIC DNA]</scope>
    <source>
        <strain evidence="2 3">DSM 103725</strain>
    </source>
</reference>
<dbReference type="Pfam" id="PF13672">
    <property type="entry name" value="PP2C_2"/>
    <property type="match status" value="1"/>
</dbReference>
<dbReference type="EMBL" id="JACHGY010000001">
    <property type="protein sequence ID" value="MBB6429063.1"/>
    <property type="molecule type" value="Genomic_DNA"/>
</dbReference>
<evidence type="ECO:0000313" key="2">
    <source>
        <dbReference type="EMBL" id="MBB6429063.1"/>
    </source>
</evidence>
<dbReference type="SUPFAM" id="SSF81606">
    <property type="entry name" value="PP2C-like"/>
    <property type="match status" value="1"/>
</dbReference>
<dbReference type="RefSeq" id="WP_184676663.1">
    <property type="nucleotide sequence ID" value="NZ_JACHGY010000001.1"/>
</dbReference>
<organism evidence="2 3">
    <name type="scientific">Algisphaera agarilytica</name>
    <dbReference type="NCBI Taxonomy" id="1385975"/>
    <lineage>
        <taxon>Bacteria</taxon>
        <taxon>Pseudomonadati</taxon>
        <taxon>Planctomycetota</taxon>
        <taxon>Phycisphaerae</taxon>
        <taxon>Phycisphaerales</taxon>
        <taxon>Phycisphaeraceae</taxon>
        <taxon>Algisphaera</taxon>
    </lineage>
</organism>
<sequence length="450" mass="50173">MPSHVPQLQHAVLTDVGRKRLANEDAVSADTRLGLFVVCDGVGGRPSGEAASQIVSHTLAHALRRRLRGLKKLDEELLKKLLFESAVTMNEQMYLHSQAVPALVGMGCTMCAALFDARTMFYMHAGDSRIYLLRDGQLMPLTRDHTHTQQKFKTQIDTGDLIDVGERRLLMEYIGSPEQLNPTVDTIPLQAGDRVLLCSDGLTDPVDDDELFDLLSFHADPAAAAQALVETANNAGGPDNITVAVIDYEGYRPVTAADRVPPTKTPPELPHGIAGKTRDALALLEADLNWLKQGALESAHPKKLTALAAAKRRLGTEAYREFLVRHPNQSASHVFHQCCTNPESDWRKQYQAHLAQLEVPLARITAGGIRLSPVLKGDETARIYRDLWNGWRRVEQRYFFTCQRDAIHDTEQTLNILIDHMLHSVQTLTGLLYFLPRFMRESRAPRAETK</sequence>
<evidence type="ECO:0000313" key="3">
    <source>
        <dbReference type="Proteomes" id="UP000541810"/>
    </source>
</evidence>
<feature type="domain" description="PPM-type phosphatase" evidence="1">
    <location>
        <begin position="9"/>
        <end position="248"/>
    </location>
</feature>
<evidence type="ECO:0000259" key="1">
    <source>
        <dbReference type="PROSITE" id="PS51746"/>
    </source>
</evidence>
<protein>
    <submittedName>
        <fullName evidence="2">Serine/threonine protein phosphatase PrpC</fullName>
    </submittedName>
</protein>
<dbReference type="CDD" id="cd00143">
    <property type="entry name" value="PP2Cc"/>
    <property type="match status" value="1"/>
</dbReference>
<accession>A0A7X0LKK8</accession>